<dbReference type="SUPFAM" id="SSF75304">
    <property type="entry name" value="Amidase signature (AS) enzymes"/>
    <property type="match status" value="1"/>
</dbReference>
<evidence type="ECO:0000256" key="1">
    <source>
        <dbReference type="PROSITE-ProRule" id="PRU00339"/>
    </source>
</evidence>
<dbReference type="InterPro" id="IPR023631">
    <property type="entry name" value="Amidase_dom"/>
</dbReference>
<proteinExistence type="predicted"/>
<feature type="domain" description="Amidase" evidence="2">
    <location>
        <begin position="31"/>
        <end position="318"/>
    </location>
</feature>
<dbReference type="InterPro" id="IPR011990">
    <property type="entry name" value="TPR-like_helical_dom_sf"/>
</dbReference>
<evidence type="ECO:0000259" key="2">
    <source>
        <dbReference type="Pfam" id="PF01425"/>
    </source>
</evidence>
<dbReference type="GO" id="GO:0043531">
    <property type="term" value="F:ADP binding"/>
    <property type="evidence" value="ECO:0007669"/>
    <property type="project" value="InterPro"/>
</dbReference>
<dbReference type="EMBL" id="JAWRVG010000044">
    <property type="protein sequence ID" value="KAK4065040.1"/>
    <property type="molecule type" value="Genomic_DNA"/>
</dbReference>
<dbReference type="InterPro" id="IPR019734">
    <property type="entry name" value="TPR_rpt"/>
</dbReference>
<keyword evidence="5" id="KW-1185">Reference proteome</keyword>
<dbReference type="Pfam" id="PF25000">
    <property type="entry name" value="DUF7779"/>
    <property type="match status" value="1"/>
</dbReference>
<comment type="caution">
    <text evidence="4">The sequence shown here is derived from an EMBL/GenBank/DDBJ whole genome shotgun (WGS) entry which is preliminary data.</text>
</comment>
<dbReference type="Pfam" id="PF13424">
    <property type="entry name" value="TPR_12"/>
    <property type="match status" value="1"/>
</dbReference>
<evidence type="ECO:0008006" key="6">
    <source>
        <dbReference type="Google" id="ProtNLM"/>
    </source>
</evidence>
<gene>
    <name evidence="4" type="ORF">Triagg1_8676</name>
</gene>
<dbReference type="RefSeq" id="XP_062752312.1">
    <property type="nucleotide sequence ID" value="XM_062903548.1"/>
</dbReference>
<dbReference type="InterPro" id="IPR056681">
    <property type="entry name" value="DUF7779"/>
</dbReference>
<sequence length="1554" mass="172667">MAARLSTTELLSLDSAGLQKKLEAGLLTSVELVQACLAQISKHDNQGAKLNAMISIVPNRILMEHSAHLDRERAAGRVRSPLHGIPILIKDAIATRPSLELPTTLGSLALKDSIMPKNANIVDKLEEMGAIVLGKTNLNQFCNFKADANSNGWSAIGGQTQSAYIARKPDESGLGQSDPCGSSTGSAVGVSAGYAPLALGTESIGSIVMPGSRAGLYAFKPALNTVNMDGVFKSSVELDVVGGLARSTADLAVLSEAALTGEKRKLLPEEGYQKYLTKTFDSLRVGFLDPTKWSLHPSIVQLDNATLKQMNDIYFAAIERVKEHAVKASVTYPVDIPPATDLWYEGRNPIDVIISYEGKQALEAWLSEAKVPGLNTIEDVIKFNFDHRHEELPMDHPDQNQLLKASRDPPTRKMYEVVKGRMKTVAKENGIDKLFREQNLNLLAFPLDSLMVFMSAASGYPIATMPAGVIQADGRPYGLVVSAEINATLNVVIVPGIGLLRPAEWRNSSGEWLRMIQKPHGERVRIWHFDYEAIKGQSILQSLLQQSHVLPTSLHQLNPRDAYANMTEKRHENNNVLDHIFGVVFLGTPHIEDTSQLDINILETIVRASAAPFNFLSFTQEDNQMVSLISRGFSDFSGHIISTFETIQSKYRGVKWRVQFSRTRFVVAKEHVVLPSTLGAEIYGIPSSHGNLCKVEIDGQLYKAIARLIDTAVLKHEVFSIPQVVTERYELQIDGSCPDEWDMQSLRSHRSRMAKPAAEVSSSSVLESHKEITQDHVSALLSIEPKQETLSASAGYSSTFSYEVVPSTNHFEPEQPKLRIPCFSVGSQTRRTPFFGRDDVLRSIDKSLLPDSIQSPIDEASIRPSGNLKTFALCGAGGIGKTELASEYIFTRREKYLAIFWVTADSRNVLLEDFARIAVDIGLQEKSEAGDLAEACELVKGWLCNPVKDAELPLSSPGNEIPWLLVLDNVDDWGIIEDFWPTTGIGSILITSRDPLSRSHVFTAQHGLDLEPFSSSDSLEFLHVVSQNPFKGSPGSAKAIARWAGGLPLVINAIASTMSAQNLTYDMMLNLLEKNGFAAVSVDGIPQMHLLPDVSASIASMIGLACLDEGTQSLIHVLAFLNPEGIHQKLIVDTTDRVQLSAFPKNHGELNYALNKLQKASLITFNESTHTIRMHRIYQDIVRESLTPEARVRALLTALEMVSDAWVYQPLEIRFNTARYETCSVIFPHVDRVYQHYEKLFISRKIEASEQAASLFNDAGWYCFERGLPHESKPFYRLTQSICEAVQQRIPSRNVAKLLRETHNNQGSAANETNNPQESLHHNLTWMSLMRKRISSDGQQKIDYELGCAYNEVGVAYAMNNMYSLALDCFEKSISIYKSLPDYDEKWLGWPLPNIGMVYWIQGNHKSALEVLHRMREIYETAYGRDDRQSFKTGKILYGIGNVYLSVGDLEHALEYHLRALSQWSETLGTGHHRIGDDDLRKHSKTFEHNTLTVTDILMIENTLRKHSESSLAVHTIGKNMLGRPSDRVNYIWQAAISIKLSSHSKQPINNVKV</sequence>
<evidence type="ECO:0000259" key="3">
    <source>
        <dbReference type="Pfam" id="PF25000"/>
    </source>
</evidence>
<dbReference type="Pfam" id="PF01425">
    <property type="entry name" value="Amidase"/>
    <property type="match status" value="1"/>
</dbReference>
<dbReference type="SUPFAM" id="SSF52540">
    <property type="entry name" value="P-loop containing nucleoside triphosphate hydrolases"/>
    <property type="match status" value="1"/>
</dbReference>
<dbReference type="Gene3D" id="3.40.50.300">
    <property type="entry name" value="P-loop containing nucleotide triphosphate hydrolases"/>
    <property type="match status" value="1"/>
</dbReference>
<dbReference type="PRINTS" id="PR00364">
    <property type="entry name" value="DISEASERSIST"/>
</dbReference>
<feature type="repeat" description="TPR" evidence="1">
    <location>
        <begin position="1434"/>
        <end position="1467"/>
    </location>
</feature>
<dbReference type="SMART" id="SM00028">
    <property type="entry name" value="TPR"/>
    <property type="match status" value="3"/>
</dbReference>
<evidence type="ECO:0000313" key="5">
    <source>
        <dbReference type="Proteomes" id="UP001273209"/>
    </source>
</evidence>
<accession>A0AAE1I7K5</accession>
<dbReference type="InterPro" id="IPR036928">
    <property type="entry name" value="AS_sf"/>
</dbReference>
<dbReference type="Gene3D" id="3.90.1300.10">
    <property type="entry name" value="Amidase signature (AS) domain"/>
    <property type="match status" value="1"/>
</dbReference>
<dbReference type="Proteomes" id="UP001273209">
    <property type="component" value="Unassembled WGS sequence"/>
</dbReference>
<protein>
    <recommendedName>
        <fullName evidence="6">Amidase domain-containing protein</fullName>
    </recommendedName>
</protein>
<organism evidence="4 5">
    <name type="scientific">Trichoderma aggressivum f. europaeum</name>
    <dbReference type="NCBI Taxonomy" id="173218"/>
    <lineage>
        <taxon>Eukaryota</taxon>
        <taxon>Fungi</taxon>
        <taxon>Dikarya</taxon>
        <taxon>Ascomycota</taxon>
        <taxon>Pezizomycotina</taxon>
        <taxon>Sordariomycetes</taxon>
        <taxon>Hypocreomycetidae</taxon>
        <taxon>Hypocreales</taxon>
        <taxon>Hypocreaceae</taxon>
        <taxon>Trichoderma</taxon>
    </lineage>
</organism>
<keyword evidence="1" id="KW-0802">TPR repeat</keyword>
<reference evidence="4" key="1">
    <citation type="submission" date="2023-11" db="EMBL/GenBank/DDBJ databases">
        <title>The genome sequences of three competitors of mushroom-forming fungi.</title>
        <authorList>
            <person name="Beijen E."/>
            <person name="Ohm R.A."/>
        </authorList>
    </citation>
    <scope>NUCLEOTIDE SEQUENCE</scope>
    <source>
        <strain evidence="4">CBS 100526</strain>
    </source>
</reference>
<evidence type="ECO:0000313" key="4">
    <source>
        <dbReference type="EMBL" id="KAK4065040.1"/>
    </source>
</evidence>
<dbReference type="Gene3D" id="1.25.40.10">
    <property type="entry name" value="Tetratricopeptide repeat domain"/>
    <property type="match status" value="1"/>
</dbReference>
<dbReference type="PROSITE" id="PS50005">
    <property type="entry name" value="TPR"/>
    <property type="match status" value="1"/>
</dbReference>
<dbReference type="InterPro" id="IPR027417">
    <property type="entry name" value="P-loop_NTPase"/>
</dbReference>
<dbReference type="PANTHER" id="PTHR42678:SF34">
    <property type="entry name" value="OS04G0183300 PROTEIN"/>
    <property type="match status" value="1"/>
</dbReference>
<name>A0AAE1I7K5_9HYPO</name>
<dbReference type="GeneID" id="87923453"/>
<dbReference type="PANTHER" id="PTHR42678">
    <property type="entry name" value="AMIDASE"/>
    <property type="match status" value="1"/>
</dbReference>
<dbReference type="SUPFAM" id="SSF48452">
    <property type="entry name" value="TPR-like"/>
    <property type="match status" value="1"/>
</dbReference>
<feature type="domain" description="DUF7779" evidence="3">
    <location>
        <begin position="1107"/>
        <end position="1190"/>
    </location>
</feature>